<evidence type="ECO:0000256" key="5">
    <source>
        <dbReference type="ARBA" id="ARBA00022519"/>
    </source>
</evidence>
<evidence type="ECO:0000256" key="1">
    <source>
        <dbReference type="ARBA" id="ARBA00004377"/>
    </source>
</evidence>
<sequence length="178" mass="18902">MRHKLRTLRNAAGFTLIEACMALGVTATLASQALPAMSGLMQSQRTAAYADRLASDLREARTLSIHHNQPVQLSFGAKGNTQCYVIYTGNGTCTCSGANTTCDAGAAAHKTVALTDQTALNYWNNKQRITFSASQGFGSMASVGVLDAKGNGIKHVIAITGRIRSCSVDRPRSHLPKC</sequence>
<dbReference type="Gene3D" id="3.30.700.10">
    <property type="entry name" value="Glycoprotein, Type 4 Pilin"/>
    <property type="match status" value="1"/>
</dbReference>
<keyword evidence="6" id="KW-0812">Transmembrane</keyword>
<evidence type="ECO:0000256" key="8">
    <source>
        <dbReference type="ARBA" id="ARBA00023136"/>
    </source>
</evidence>
<dbReference type="RefSeq" id="WP_347706569.1">
    <property type="nucleotide sequence ID" value="NZ_JBDPZD010000010.1"/>
</dbReference>
<dbReference type="Pfam" id="PF12019">
    <property type="entry name" value="GspH"/>
    <property type="match status" value="1"/>
</dbReference>
<keyword evidence="5" id="KW-0997">Cell inner membrane</keyword>
<organism evidence="12 13">
    <name type="scientific">Roseateles paludis</name>
    <dbReference type="NCBI Taxonomy" id="3145238"/>
    <lineage>
        <taxon>Bacteria</taxon>
        <taxon>Pseudomonadati</taxon>
        <taxon>Pseudomonadota</taxon>
        <taxon>Betaproteobacteria</taxon>
        <taxon>Burkholderiales</taxon>
        <taxon>Sphaerotilaceae</taxon>
        <taxon>Roseateles</taxon>
    </lineage>
</organism>
<dbReference type="Proteomes" id="UP001495147">
    <property type="component" value="Unassembled WGS sequence"/>
</dbReference>
<keyword evidence="3" id="KW-1003">Cell membrane</keyword>
<dbReference type="EMBL" id="JBDPZD010000010">
    <property type="protein sequence ID" value="MEO3693753.1"/>
    <property type="molecule type" value="Genomic_DNA"/>
</dbReference>
<keyword evidence="8" id="KW-0472">Membrane</keyword>
<dbReference type="InterPro" id="IPR022346">
    <property type="entry name" value="T2SS_GspH"/>
</dbReference>
<comment type="subcellular location">
    <subcellularLocation>
        <location evidence="1">Cell inner membrane</location>
        <topology evidence="1">Single-pass membrane protein</topology>
    </subcellularLocation>
</comment>
<evidence type="ECO:0000256" key="9">
    <source>
        <dbReference type="ARBA" id="ARBA00025772"/>
    </source>
</evidence>
<evidence type="ECO:0000256" key="3">
    <source>
        <dbReference type="ARBA" id="ARBA00022475"/>
    </source>
</evidence>
<dbReference type="InterPro" id="IPR045584">
    <property type="entry name" value="Pilin-like"/>
</dbReference>
<evidence type="ECO:0000259" key="11">
    <source>
        <dbReference type="Pfam" id="PF12019"/>
    </source>
</evidence>
<dbReference type="SUPFAM" id="SSF54523">
    <property type="entry name" value="Pili subunits"/>
    <property type="match status" value="1"/>
</dbReference>
<keyword evidence="4" id="KW-0488">Methylation</keyword>
<evidence type="ECO:0000256" key="7">
    <source>
        <dbReference type="ARBA" id="ARBA00022989"/>
    </source>
</evidence>
<proteinExistence type="inferred from homology"/>
<reference evidence="12 13" key="1">
    <citation type="submission" date="2024-05" db="EMBL/GenBank/DDBJ databases">
        <title>Roseateles sp. DJS-2-20 16S ribosomal RNA gene Genome sequencing and assembly.</title>
        <authorList>
            <person name="Woo H."/>
        </authorList>
    </citation>
    <scope>NUCLEOTIDE SEQUENCE [LARGE SCALE GENOMIC DNA]</scope>
    <source>
        <strain evidence="12 13">DJS-2-20</strain>
    </source>
</reference>
<evidence type="ECO:0000256" key="4">
    <source>
        <dbReference type="ARBA" id="ARBA00022481"/>
    </source>
</evidence>
<evidence type="ECO:0000256" key="6">
    <source>
        <dbReference type="ARBA" id="ARBA00022692"/>
    </source>
</evidence>
<keyword evidence="13" id="KW-1185">Reference proteome</keyword>
<protein>
    <recommendedName>
        <fullName evidence="2">Type II secretion system protein H</fullName>
    </recommendedName>
    <alternativeName>
        <fullName evidence="10">General secretion pathway protein H</fullName>
    </alternativeName>
</protein>
<name>A0ABV0G7M4_9BURK</name>
<keyword evidence="7" id="KW-1133">Transmembrane helix</keyword>
<evidence type="ECO:0000313" key="13">
    <source>
        <dbReference type="Proteomes" id="UP001495147"/>
    </source>
</evidence>
<evidence type="ECO:0000313" key="12">
    <source>
        <dbReference type="EMBL" id="MEO3693753.1"/>
    </source>
</evidence>
<comment type="similarity">
    <text evidence="9">Belongs to the GSP H family.</text>
</comment>
<accession>A0ABV0G7M4</accession>
<evidence type="ECO:0000256" key="2">
    <source>
        <dbReference type="ARBA" id="ARBA00021549"/>
    </source>
</evidence>
<comment type="caution">
    <text evidence="12">The sequence shown here is derived from an EMBL/GenBank/DDBJ whole genome shotgun (WGS) entry which is preliminary data.</text>
</comment>
<feature type="domain" description="General secretion pathway GspH" evidence="11">
    <location>
        <begin position="50"/>
        <end position="155"/>
    </location>
</feature>
<gene>
    <name evidence="12" type="ORF">ABDJ85_19940</name>
</gene>
<evidence type="ECO:0000256" key="10">
    <source>
        <dbReference type="ARBA" id="ARBA00030775"/>
    </source>
</evidence>